<name>A0A239LU78_9ACTN</name>
<dbReference type="EMBL" id="FZOF01000021">
    <property type="protein sequence ID" value="SNT33353.1"/>
    <property type="molecule type" value="Genomic_DNA"/>
</dbReference>
<proteinExistence type="predicted"/>
<protein>
    <submittedName>
        <fullName evidence="1">Uncharacterized protein</fullName>
    </submittedName>
</protein>
<reference evidence="1 2" key="1">
    <citation type="submission" date="2017-06" db="EMBL/GenBank/DDBJ databases">
        <authorList>
            <person name="Kim H.J."/>
            <person name="Triplett B.A."/>
        </authorList>
    </citation>
    <scope>NUCLEOTIDE SEQUENCE [LARGE SCALE GENOMIC DNA]</scope>
    <source>
        <strain evidence="1 2">CGMCC 4.1858</strain>
    </source>
</reference>
<organism evidence="1 2">
    <name type="scientific">Actinacidiphila glaucinigra</name>
    <dbReference type="NCBI Taxonomy" id="235986"/>
    <lineage>
        <taxon>Bacteria</taxon>
        <taxon>Bacillati</taxon>
        <taxon>Actinomycetota</taxon>
        <taxon>Actinomycetes</taxon>
        <taxon>Kitasatosporales</taxon>
        <taxon>Streptomycetaceae</taxon>
        <taxon>Actinacidiphila</taxon>
    </lineage>
</organism>
<dbReference type="AlphaFoldDB" id="A0A239LU78"/>
<accession>A0A239LU78</accession>
<dbReference type="Proteomes" id="UP000198280">
    <property type="component" value="Unassembled WGS sequence"/>
</dbReference>
<evidence type="ECO:0000313" key="2">
    <source>
        <dbReference type="Proteomes" id="UP000198280"/>
    </source>
</evidence>
<gene>
    <name evidence="1" type="ORF">SAMN05216252_12139</name>
</gene>
<sequence length="153" mass="16422">MPSPSSTIQPWQLALSEWPRPAGLPAQHDIVATAMGVGLPAVEALRLQPATVGPILCCPLHRFLLIPVPAGTAEVWQAPHSRCLPGGRWDCAELLGSGPARCGSRFWLFDGVQAPAAVTNARDLYDSLSRTRSRLRTGVHRCSGHMVREVSGV</sequence>
<evidence type="ECO:0000313" key="1">
    <source>
        <dbReference type="EMBL" id="SNT33353.1"/>
    </source>
</evidence>
<keyword evidence="2" id="KW-1185">Reference proteome</keyword>